<dbReference type="SUPFAM" id="SSF53850">
    <property type="entry name" value="Periplasmic binding protein-like II"/>
    <property type="match status" value="1"/>
</dbReference>
<dbReference type="Proteomes" id="UP001161691">
    <property type="component" value="Unassembled WGS sequence"/>
</dbReference>
<dbReference type="RefSeq" id="WP_282911933.1">
    <property type="nucleotide sequence ID" value="NZ_JAGRPV010000001.1"/>
</dbReference>
<dbReference type="InterPro" id="IPR050490">
    <property type="entry name" value="Bact_solute-bd_prot1"/>
</dbReference>
<sequence length="522" mass="56183">MKFNRVMRSAVGLAAIPLVASALAGCGGNNANSDSSASEAASSSAASSSGAASSASSGSPAASGQKVTLKILVPNNIAEFPSGKDVNHNEIADGIRERTGFDVQWELMPKDAEALHQKLNVLMASGDTPDLIIMGNSEKAQFGNFAQQGLLTPLDALLDEDGPNIKSLLTPEQWKSAMWDGQIYAIRTFSYSNASYGLTARKDVLAELGLGLPKTQDEFYNALKTIKEKKPDMAPYTANLSEGLTGLEAIASMFYPPVDYVQKDGKVVYTAAQPEAKDFLAFASKLFAEGLIDKESVVNKTDNVKEKLSNGKAALATLGWWEGPAIVTASKEKNANSDLAYIDPPTGSNGSFGMGASSTISKYFIIPKASKHAKEVVQFLNKASDPAVIDFISFGIEGKHFKKENGKNVALPEMSNIAYKVYYNMFDTVDLGLQRMENAGLSPYFTPVSKVAKYVNVVDLVAPIPLVDQKSTELKDLRDQYFLKIITGALPLTAYDQFLEKWKQAGGEDVEKALNDAYNNVK</sequence>
<dbReference type="PANTHER" id="PTHR43649:SF12">
    <property type="entry name" value="DIACETYLCHITOBIOSE BINDING PROTEIN DASA"/>
    <property type="match status" value="1"/>
</dbReference>
<protein>
    <submittedName>
        <fullName evidence="2">Extracellular solute-binding protein</fullName>
    </submittedName>
</protein>
<reference evidence="2" key="1">
    <citation type="submission" date="2023-04" db="EMBL/GenBank/DDBJ databases">
        <title>Comparative genomic analysis of Cohnella hashimotonis sp. nov., isolated from the International Space Station.</title>
        <authorList>
            <person name="Venkateswaran K."/>
            <person name="Simpson A."/>
        </authorList>
    </citation>
    <scope>NUCLEOTIDE SEQUENCE</scope>
    <source>
        <strain evidence="2">F6_2S_P_1</strain>
    </source>
</reference>
<keyword evidence="1" id="KW-0732">Signal</keyword>
<dbReference type="Gene3D" id="3.40.190.10">
    <property type="entry name" value="Periplasmic binding protein-like II"/>
    <property type="match status" value="2"/>
</dbReference>
<evidence type="ECO:0000256" key="1">
    <source>
        <dbReference type="SAM" id="SignalP"/>
    </source>
</evidence>
<accession>A0ABT6TR12</accession>
<dbReference type="Pfam" id="PF01547">
    <property type="entry name" value="SBP_bac_1"/>
    <property type="match status" value="1"/>
</dbReference>
<gene>
    <name evidence="2" type="ORF">KB449_30355</name>
</gene>
<dbReference type="PROSITE" id="PS51257">
    <property type="entry name" value="PROKAR_LIPOPROTEIN"/>
    <property type="match status" value="1"/>
</dbReference>
<feature type="signal peptide" evidence="1">
    <location>
        <begin position="1"/>
        <end position="24"/>
    </location>
</feature>
<evidence type="ECO:0000313" key="3">
    <source>
        <dbReference type="Proteomes" id="UP001161691"/>
    </source>
</evidence>
<dbReference type="EMBL" id="JAGRPV010000001">
    <property type="protein sequence ID" value="MDI4649278.1"/>
    <property type="molecule type" value="Genomic_DNA"/>
</dbReference>
<dbReference type="InterPro" id="IPR006059">
    <property type="entry name" value="SBP"/>
</dbReference>
<organism evidence="2 3">
    <name type="scientific">Cohnella hashimotonis</name>
    <dbReference type="NCBI Taxonomy" id="2826895"/>
    <lineage>
        <taxon>Bacteria</taxon>
        <taxon>Bacillati</taxon>
        <taxon>Bacillota</taxon>
        <taxon>Bacilli</taxon>
        <taxon>Bacillales</taxon>
        <taxon>Paenibacillaceae</taxon>
        <taxon>Cohnella</taxon>
    </lineage>
</organism>
<evidence type="ECO:0000313" key="2">
    <source>
        <dbReference type="EMBL" id="MDI4649278.1"/>
    </source>
</evidence>
<feature type="chain" id="PRO_5045093806" evidence="1">
    <location>
        <begin position="25"/>
        <end position="522"/>
    </location>
</feature>
<dbReference type="PANTHER" id="PTHR43649">
    <property type="entry name" value="ARABINOSE-BINDING PROTEIN-RELATED"/>
    <property type="match status" value="1"/>
</dbReference>
<proteinExistence type="predicted"/>
<name>A0ABT6TR12_9BACL</name>
<comment type="caution">
    <text evidence="2">The sequence shown here is derived from an EMBL/GenBank/DDBJ whole genome shotgun (WGS) entry which is preliminary data.</text>
</comment>
<keyword evidence="3" id="KW-1185">Reference proteome</keyword>